<accession>A0A1I5XP65</accession>
<sequence>MNFDQLKGHWTELVGQVRQHWGELNEDEVQQTKGDREQMIGQIQKKYGKTREEAEREFDKFVAGL</sequence>
<dbReference type="SUPFAM" id="SSF69047">
    <property type="entry name" value="Hypothetical protein YjbJ"/>
    <property type="match status" value="1"/>
</dbReference>
<reference evidence="4" key="1">
    <citation type="submission" date="2016-10" db="EMBL/GenBank/DDBJ databases">
        <authorList>
            <person name="Varghese N."/>
            <person name="Submissions S."/>
        </authorList>
    </citation>
    <scope>NUCLEOTIDE SEQUENCE [LARGE SCALE GENOMIC DNA]</scope>
    <source>
        <strain evidence="4">JCM 10271</strain>
    </source>
</reference>
<dbReference type="InterPro" id="IPR026042">
    <property type="entry name" value="YjbJ"/>
</dbReference>
<gene>
    <name evidence="3" type="ORF">SAMN05421853_10410</name>
</gene>
<feature type="domain" description="CsbD-like" evidence="2">
    <location>
        <begin position="4"/>
        <end position="56"/>
    </location>
</feature>
<organism evidence="3 4">
    <name type="scientific">Roseivivax halotolerans</name>
    <dbReference type="NCBI Taxonomy" id="93684"/>
    <lineage>
        <taxon>Bacteria</taxon>
        <taxon>Pseudomonadati</taxon>
        <taxon>Pseudomonadota</taxon>
        <taxon>Alphaproteobacteria</taxon>
        <taxon>Rhodobacterales</taxon>
        <taxon>Roseobacteraceae</taxon>
        <taxon>Roseivivax</taxon>
    </lineage>
</organism>
<proteinExistence type="inferred from homology"/>
<dbReference type="Proteomes" id="UP000243106">
    <property type="component" value="Unassembled WGS sequence"/>
</dbReference>
<dbReference type="InterPro" id="IPR008462">
    <property type="entry name" value="CsbD"/>
</dbReference>
<dbReference type="PANTHER" id="PTHR34977:SF1">
    <property type="entry name" value="UPF0337 PROTEIN YJBJ"/>
    <property type="match status" value="1"/>
</dbReference>
<evidence type="ECO:0000259" key="2">
    <source>
        <dbReference type="Pfam" id="PF05532"/>
    </source>
</evidence>
<dbReference type="InterPro" id="IPR050423">
    <property type="entry name" value="UPF0337_stress_rsp"/>
</dbReference>
<dbReference type="AlphaFoldDB" id="A0A1I5XP65"/>
<dbReference type="RefSeq" id="WP_093010133.1">
    <property type="nucleotide sequence ID" value="NZ_FOXV01000004.1"/>
</dbReference>
<evidence type="ECO:0000313" key="3">
    <source>
        <dbReference type="EMBL" id="SFQ33507.1"/>
    </source>
</evidence>
<name>A0A1I5XP65_9RHOB</name>
<dbReference type="PIRSF" id="PIRSF039008">
    <property type="entry name" value="YjbJ"/>
    <property type="match status" value="1"/>
</dbReference>
<dbReference type="Gene3D" id="1.10.1470.10">
    <property type="entry name" value="YjbJ"/>
    <property type="match status" value="1"/>
</dbReference>
<dbReference type="EMBL" id="FOXV01000004">
    <property type="protein sequence ID" value="SFQ33507.1"/>
    <property type="molecule type" value="Genomic_DNA"/>
</dbReference>
<protein>
    <submittedName>
        <fullName evidence="3">Uncharacterized conserved protein YjbJ, UPF0337 family</fullName>
    </submittedName>
</protein>
<dbReference type="STRING" id="93684.SAMN05421853_10410"/>
<keyword evidence="4" id="KW-1185">Reference proteome</keyword>
<dbReference type="PANTHER" id="PTHR34977">
    <property type="entry name" value="UPF0337 PROTEIN YJBJ"/>
    <property type="match status" value="1"/>
</dbReference>
<evidence type="ECO:0000256" key="1">
    <source>
        <dbReference type="ARBA" id="ARBA00009129"/>
    </source>
</evidence>
<dbReference type="InterPro" id="IPR036629">
    <property type="entry name" value="YjbJ_sf"/>
</dbReference>
<dbReference type="Pfam" id="PF05532">
    <property type="entry name" value="CsbD"/>
    <property type="match status" value="1"/>
</dbReference>
<evidence type="ECO:0000313" key="4">
    <source>
        <dbReference type="Proteomes" id="UP000243106"/>
    </source>
</evidence>
<comment type="similarity">
    <text evidence="1">Belongs to the UPF0337 (CsbD) family.</text>
</comment>